<feature type="region of interest" description="Disordered" evidence="1">
    <location>
        <begin position="633"/>
        <end position="678"/>
    </location>
</feature>
<evidence type="ECO:0000256" key="1">
    <source>
        <dbReference type="SAM" id="MobiDB-lite"/>
    </source>
</evidence>
<reference evidence="2 3" key="1">
    <citation type="submission" date="2023-02" db="EMBL/GenBank/DDBJ databases">
        <title>LHISI_Scaffold_Assembly.</title>
        <authorList>
            <person name="Stuart O.P."/>
            <person name="Cleave R."/>
            <person name="Magrath M.J.L."/>
            <person name="Mikheyev A.S."/>
        </authorList>
    </citation>
    <scope>NUCLEOTIDE SEQUENCE [LARGE SCALE GENOMIC DNA]</scope>
    <source>
        <strain evidence="2">Daus_M_001</strain>
        <tissue evidence="2">Leg muscle</tissue>
    </source>
</reference>
<proteinExistence type="predicted"/>
<feature type="region of interest" description="Disordered" evidence="1">
    <location>
        <begin position="255"/>
        <end position="307"/>
    </location>
</feature>
<feature type="compositionally biased region" description="Polar residues" evidence="1">
    <location>
        <begin position="440"/>
        <end position="452"/>
    </location>
</feature>
<accession>A0ABQ9G5C7</accession>
<dbReference type="EMBL" id="JARBHB010000016">
    <property type="protein sequence ID" value="KAJ8866578.1"/>
    <property type="molecule type" value="Genomic_DNA"/>
</dbReference>
<sequence length="678" mass="74093">MIEGAAYRLSAERFKQENPCYVNFAPEHWELQCQTLSPDFVIVGFSGMPPTMVANLKTYSFQKVVHNSPVRSCLLTCSEARSSSAAEVQAETLAFPGGDHLNDPGLGETSPPRSDPPPSPSKRQLTRHAGRSHQLPPLAAITEATLSRMLCTSVLQDIHRDSSPFLLQPFHELSNGFWPHLTSPHPAIQFVPKMFYRVEVGALGGPVQSANIVVGRVWDLIVEWREVFAVRERCVSQRCRGLNKLPEEYTKCMTHERDWGGGDEGARSGKTRGEDPSGTGTKRRGKQEIPEKTSRPTASSGTIPTCENQELTGRGLNPCFYKPTGAAVAQWLGRSPPTTAIRVHSRIFARGNRAGRCRLPAGFLGVLPFPPSLAFQHRSILGSDFMSCPGIMGTYVSRLESPSLGECCLALDSLPTRHNTKRKLPRRNWGQGGTERLNCSPPTKANRVQSPTGPQPAGRFSRGSPVSNHQCVPALLHCYLLLSGLACLPAMDESRRRLCGQIQFHEIFLTARFINSDGLTGVLEPGDISHTPFPIPRPNTPITPPFPTAPEESPFFASFAILGGAAVPRHALYKPCIRSSVSLVIEMLTRPPRAKHVLNPDNSLAPPGEWVHSEETWEALNIEVLRADESEASRARNARAGETGDPPISDILGHDSHVGKSGSDQAGNRTRFALVEGE</sequence>
<feature type="region of interest" description="Disordered" evidence="1">
    <location>
        <begin position="420"/>
        <end position="463"/>
    </location>
</feature>
<feature type="region of interest" description="Disordered" evidence="1">
    <location>
        <begin position="95"/>
        <end position="134"/>
    </location>
</feature>
<evidence type="ECO:0000313" key="2">
    <source>
        <dbReference type="EMBL" id="KAJ8866578.1"/>
    </source>
</evidence>
<feature type="compositionally biased region" description="Polar residues" evidence="1">
    <location>
        <begin position="295"/>
        <end position="307"/>
    </location>
</feature>
<dbReference type="Proteomes" id="UP001159363">
    <property type="component" value="Chromosome 15"/>
</dbReference>
<comment type="caution">
    <text evidence="2">The sequence shown here is derived from an EMBL/GenBank/DDBJ whole genome shotgun (WGS) entry which is preliminary data.</text>
</comment>
<keyword evidence="3" id="KW-1185">Reference proteome</keyword>
<evidence type="ECO:0000313" key="3">
    <source>
        <dbReference type="Proteomes" id="UP001159363"/>
    </source>
</evidence>
<feature type="compositionally biased region" description="Basic and acidic residues" evidence="1">
    <location>
        <begin position="255"/>
        <end position="275"/>
    </location>
</feature>
<gene>
    <name evidence="2" type="ORF">PR048_032437</name>
</gene>
<name>A0ABQ9G5C7_9NEOP</name>
<protein>
    <submittedName>
        <fullName evidence="2">Uncharacterized protein</fullName>
    </submittedName>
</protein>
<organism evidence="2 3">
    <name type="scientific">Dryococelus australis</name>
    <dbReference type="NCBI Taxonomy" id="614101"/>
    <lineage>
        <taxon>Eukaryota</taxon>
        <taxon>Metazoa</taxon>
        <taxon>Ecdysozoa</taxon>
        <taxon>Arthropoda</taxon>
        <taxon>Hexapoda</taxon>
        <taxon>Insecta</taxon>
        <taxon>Pterygota</taxon>
        <taxon>Neoptera</taxon>
        <taxon>Polyneoptera</taxon>
        <taxon>Phasmatodea</taxon>
        <taxon>Verophasmatodea</taxon>
        <taxon>Anareolatae</taxon>
        <taxon>Phasmatidae</taxon>
        <taxon>Eurycanthinae</taxon>
        <taxon>Dryococelus</taxon>
    </lineage>
</organism>